<protein>
    <submittedName>
        <fullName evidence="7">Uncharacterized protein</fullName>
    </submittedName>
</protein>
<feature type="compositionally biased region" description="Low complexity" evidence="5">
    <location>
        <begin position="29"/>
        <end position="47"/>
    </location>
</feature>
<evidence type="ECO:0000256" key="3">
    <source>
        <dbReference type="ARBA" id="ARBA00022989"/>
    </source>
</evidence>
<keyword evidence="2 6" id="KW-0812">Transmembrane</keyword>
<name>A0A8H5FIW4_9AGAR</name>
<keyword evidence="8" id="KW-1185">Reference proteome</keyword>
<reference evidence="7 8" key="1">
    <citation type="journal article" date="2020" name="ISME J.">
        <title>Uncovering the hidden diversity of litter-decomposition mechanisms in mushroom-forming fungi.</title>
        <authorList>
            <person name="Floudas D."/>
            <person name="Bentzer J."/>
            <person name="Ahren D."/>
            <person name="Johansson T."/>
            <person name="Persson P."/>
            <person name="Tunlid A."/>
        </authorList>
    </citation>
    <scope>NUCLEOTIDE SEQUENCE [LARGE SCALE GENOMIC DNA]</scope>
    <source>
        <strain evidence="7 8">CBS 291.85</strain>
    </source>
</reference>
<evidence type="ECO:0000256" key="5">
    <source>
        <dbReference type="SAM" id="MobiDB-lite"/>
    </source>
</evidence>
<keyword evidence="3 6" id="KW-1133">Transmembrane helix</keyword>
<sequence length="423" mass="45008">MHFAGQPRYATPQRRIAADPNDDLSPPIATNTAKTSNAKTSKTTTQVTTTQGTITRATTTHQATSITPLLSIVLSPTQSTSLSTNSTTFASTTSISITSTTSASSTTSITTYYSTVLVDTGEPAYTSAPTHPSKAVAVAGGLLLGLAGCVVLCTLVAFILRRQRTRRNLDAFEADSFTKLDDTYSRSPIAQTSHMLFGMHYGPHHDAPFIHRPASTQPFQYHPSYLNSARVLAMPNSVDSLLYSQPAPSPIAPSFQSLSNRSSIAGRSIEDDRIFANRAQSDHSHSELLKDRQVIGVRPSSVQSAARAGSSVAPIQAPQHAEIARSVDDLSDIPFSPVTPAFNTSPFSDRQSYGLVRATDFPSPPAAAAQTTSRADLPSSSTPWSLSPTPASPSLSSPPSLPEIRVERMSKFASELSSITGKE</sequence>
<evidence type="ECO:0000313" key="7">
    <source>
        <dbReference type="EMBL" id="KAF5338053.1"/>
    </source>
</evidence>
<gene>
    <name evidence="7" type="ORF">D9758_014258</name>
</gene>
<comment type="caution">
    <text evidence="7">The sequence shown here is derived from an EMBL/GenBank/DDBJ whole genome shotgun (WGS) entry which is preliminary data.</text>
</comment>
<feature type="region of interest" description="Disordered" evidence="5">
    <location>
        <begin position="1"/>
        <end position="47"/>
    </location>
</feature>
<evidence type="ECO:0000313" key="8">
    <source>
        <dbReference type="Proteomes" id="UP000559256"/>
    </source>
</evidence>
<dbReference type="EMBL" id="JAACJM010000201">
    <property type="protein sequence ID" value="KAF5338053.1"/>
    <property type="molecule type" value="Genomic_DNA"/>
</dbReference>
<feature type="region of interest" description="Disordered" evidence="5">
    <location>
        <begin position="357"/>
        <end position="403"/>
    </location>
</feature>
<accession>A0A8H5FIW4</accession>
<dbReference type="AlphaFoldDB" id="A0A8H5FIW4"/>
<organism evidence="7 8">
    <name type="scientific">Tetrapyrgos nigripes</name>
    <dbReference type="NCBI Taxonomy" id="182062"/>
    <lineage>
        <taxon>Eukaryota</taxon>
        <taxon>Fungi</taxon>
        <taxon>Dikarya</taxon>
        <taxon>Basidiomycota</taxon>
        <taxon>Agaricomycotina</taxon>
        <taxon>Agaricomycetes</taxon>
        <taxon>Agaricomycetidae</taxon>
        <taxon>Agaricales</taxon>
        <taxon>Marasmiineae</taxon>
        <taxon>Marasmiaceae</taxon>
        <taxon>Tetrapyrgos</taxon>
    </lineage>
</organism>
<evidence type="ECO:0000256" key="4">
    <source>
        <dbReference type="ARBA" id="ARBA00023136"/>
    </source>
</evidence>
<dbReference type="GO" id="GO:0071944">
    <property type="term" value="C:cell periphery"/>
    <property type="evidence" value="ECO:0007669"/>
    <property type="project" value="UniProtKB-ARBA"/>
</dbReference>
<feature type="transmembrane region" description="Helical" evidence="6">
    <location>
        <begin position="135"/>
        <end position="160"/>
    </location>
</feature>
<dbReference type="InterPro" id="IPR051694">
    <property type="entry name" value="Immunoregulatory_rcpt-like"/>
</dbReference>
<dbReference type="PANTHER" id="PTHR15549:SF26">
    <property type="entry name" value="AXIAL BUDDING PATTERN PROTEIN 2-RELATED"/>
    <property type="match status" value="1"/>
</dbReference>
<feature type="compositionally biased region" description="Low complexity" evidence="5">
    <location>
        <begin position="377"/>
        <end position="398"/>
    </location>
</feature>
<comment type="subcellular location">
    <subcellularLocation>
        <location evidence="1">Membrane</location>
        <topology evidence="1">Single-pass membrane protein</topology>
    </subcellularLocation>
</comment>
<dbReference type="Proteomes" id="UP000559256">
    <property type="component" value="Unassembled WGS sequence"/>
</dbReference>
<dbReference type="GO" id="GO:0016020">
    <property type="term" value="C:membrane"/>
    <property type="evidence" value="ECO:0007669"/>
    <property type="project" value="UniProtKB-SubCell"/>
</dbReference>
<dbReference type="PANTHER" id="PTHR15549">
    <property type="entry name" value="PAIRED IMMUNOGLOBULIN-LIKE TYPE 2 RECEPTOR"/>
    <property type="match status" value="1"/>
</dbReference>
<evidence type="ECO:0000256" key="2">
    <source>
        <dbReference type="ARBA" id="ARBA00022692"/>
    </source>
</evidence>
<evidence type="ECO:0000256" key="6">
    <source>
        <dbReference type="SAM" id="Phobius"/>
    </source>
</evidence>
<keyword evidence="4 6" id="KW-0472">Membrane</keyword>
<proteinExistence type="predicted"/>
<evidence type="ECO:0000256" key="1">
    <source>
        <dbReference type="ARBA" id="ARBA00004167"/>
    </source>
</evidence>